<gene>
    <name evidence="14" type="primary">LOC111010381</name>
</gene>
<keyword evidence="7 10" id="KW-0175">Coiled coil</keyword>
<feature type="transmembrane region" description="Helical" evidence="12">
    <location>
        <begin position="600"/>
        <end position="621"/>
    </location>
</feature>
<accession>A0A6J1CD28</accession>
<dbReference type="PANTHER" id="PTHR32219">
    <property type="entry name" value="RNA-BINDING PROTEIN YLMH-RELATED"/>
    <property type="match status" value="1"/>
</dbReference>
<evidence type="ECO:0000256" key="6">
    <source>
        <dbReference type="ARBA" id="ARBA00022989"/>
    </source>
</evidence>
<dbReference type="AlphaFoldDB" id="A0A6J1CD28"/>
<feature type="compositionally biased region" description="Basic and acidic residues" evidence="11">
    <location>
        <begin position="508"/>
        <end position="521"/>
    </location>
</feature>
<comment type="subcellular location">
    <subcellularLocation>
        <location evidence="1">Cell membrane</location>
        <topology evidence="1">Single-pass membrane protein</topology>
    </subcellularLocation>
    <subcellularLocation>
        <location evidence="2">Endoplasmic reticulum membrane</location>
        <topology evidence="2">Single-pass membrane protein</topology>
    </subcellularLocation>
</comment>
<dbReference type="GO" id="GO:0005886">
    <property type="term" value="C:plasma membrane"/>
    <property type="evidence" value="ECO:0007669"/>
    <property type="project" value="UniProtKB-SubCell"/>
</dbReference>
<feature type="compositionally biased region" description="Basic and acidic residues" evidence="11">
    <location>
        <begin position="47"/>
        <end position="58"/>
    </location>
</feature>
<dbReference type="RefSeq" id="XP_022139454.1">
    <property type="nucleotide sequence ID" value="XM_022283762.1"/>
</dbReference>
<keyword evidence="6 12" id="KW-1133">Transmembrane helix</keyword>
<evidence type="ECO:0000256" key="5">
    <source>
        <dbReference type="ARBA" id="ARBA00022824"/>
    </source>
</evidence>
<dbReference type="OrthoDB" id="2195113at2759"/>
<evidence type="ECO:0000256" key="1">
    <source>
        <dbReference type="ARBA" id="ARBA00004162"/>
    </source>
</evidence>
<feature type="compositionally biased region" description="Basic and acidic residues" evidence="11">
    <location>
        <begin position="429"/>
        <end position="442"/>
    </location>
</feature>
<keyword evidence="8 12" id="KW-0472">Membrane</keyword>
<keyword evidence="13" id="KW-1185">Reference proteome</keyword>
<dbReference type="GeneID" id="111010381"/>
<feature type="region of interest" description="Disordered" evidence="11">
    <location>
        <begin position="378"/>
        <end position="459"/>
    </location>
</feature>
<feature type="region of interest" description="Disordered" evidence="11">
    <location>
        <begin position="485"/>
        <end position="584"/>
    </location>
</feature>
<feature type="compositionally biased region" description="Basic and acidic residues" evidence="11">
    <location>
        <begin position="378"/>
        <end position="390"/>
    </location>
</feature>
<evidence type="ECO:0000256" key="7">
    <source>
        <dbReference type="ARBA" id="ARBA00023054"/>
    </source>
</evidence>
<sequence length="629" mass="70973">MGVEVIGFEMVKGPVDSVPVDENSVLKSNENGDLDQLPEQNAPIKFGSHEDEPVKEQADTPSGANVPKDAADEWPAPRQIHSFYFIRYRSYEDPNIKAKIDVADKEIQKRSQARFQITEALKAKRSDRAELITQMKALRDDNRQFKSIVDEKIKEIEPLNQALGKLRNANNGGRNGGLCSSEEELNAVIQSLQYHIQHESIPLSEEKQILREIKQLEGTREKVIANAAMRAKLQDSMVHKEALQDQVKIIGGDLDGVRKEQQAVRAKIKQLDDALKAIDNDIKKLQDELTAVTEKRGRAHENIQQLRKNRDEGNVFFYQNRSLLNKVKDLAAKKDIKALEELSYEEVEKFMSLWNGDKAFRDDYEKRILSSLDGRQLSRDGRIRNPDEKPIIAPAELAPPQAETAAKPNLKRTKEEPKPVPSETVPAQKVDKEIKSKAEKALPSEQEDKAEEIPALEKLSKDIPKEKEVDVAKLKEMKRAEEIEKAKQAMERKKKLLEKAAAKASLRAQKEAEKKQKDREKRAKKKALASASAVPDEETPATDAVEEESKELEQVSENAEAPVPAKNNVAKEMGIRSRGRQRGLDSVPKVIRKRKKSTNYYIWAAPAAVLVLALLLLGYYYSTTLSKKL</sequence>
<proteinExistence type="inferred from homology"/>
<evidence type="ECO:0000256" key="4">
    <source>
        <dbReference type="ARBA" id="ARBA00022692"/>
    </source>
</evidence>
<keyword evidence="4 12" id="KW-0812">Transmembrane</keyword>
<keyword evidence="5" id="KW-0256">Endoplasmic reticulum</keyword>
<dbReference type="GO" id="GO:0005789">
    <property type="term" value="C:endoplasmic reticulum membrane"/>
    <property type="evidence" value="ECO:0007669"/>
    <property type="project" value="UniProtKB-SubCell"/>
</dbReference>
<evidence type="ECO:0000256" key="3">
    <source>
        <dbReference type="ARBA" id="ARBA00022475"/>
    </source>
</evidence>
<name>A0A6J1CD28_MOMCH</name>
<evidence type="ECO:0000256" key="8">
    <source>
        <dbReference type="ARBA" id="ARBA00023136"/>
    </source>
</evidence>
<evidence type="ECO:0000313" key="13">
    <source>
        <dbReference type="Proteomes" id="UP000504603"/>
    </source>
</evidence>
<feature type="coiled-coil region" evidence="10">
    <location>
        <begin position="254"/>
        <end position="309"/>
    </location>
</feature>
<feature type="region of interest" description="Disordered" evidence="11">
    <location>
        <begin position="14"/>
        <end position="73"/>
    </location>
</feature>
<feature type="compositionally biased region" description="Acidic residues" evidence="11">
    <location>
        <begin position="535"/>
        <end position="550"/>
    </location>
</feature>
<organism evidence="13 14">
    <name type="scientific">Momordica charantia</name>
    <name type="common">Bitter gourd</name>
    <name type="synonym">Balsam pear</name>
    <dbReference type="NCBI Taxonomy" id="3673"/>
    <lineage>
        <taxon>Eukaryota</taxon>
        <taxon>Viridiplantae</taxon>
        <taxon>Streptophyta</taxon>
        <taxon>Embryophyta</taxon>
        <taxon>Tracheophyta</taxon>
        <taxon>Spermatophyta</taxon>
        <taxon>Magnoliopsida</taxon>
        <taxon>eudicotyledons</taxon>
        <taxon>Gunneridae</taxon>
        <taxon>Pentapetalae</taxon>
        <taxon>rosids</taxon>
        <taxon>fabids</taxon>
        <taxon>Cucurbitales</taxon>
        <taxon>Cucurbitaceae</taxon>
        <taxon>Momordiceae</taxon>
        <taxon>Momordica</taxon>
    </lineage>
</organism>
<protein>
    <submittedName>
        <fullName evidence="14">Proton pump-interactor 1-like</fullName>
    </submittedName>
</protein>
<evidence type="ECO:0000256" key="11">
    <source>
        <dbReference type="SAM" id="MobiDB-lite"/>
    </source>
</evidence>
<evidence type="ECO:0000256" key="10">
    <source>
        <dbReference type="SAM" id="Coils"/>
    </source>
</evidence>
<dbReference type="InterPro" id="IPR055282">
    <property type="entry name" value="PPI1-4"/>
</dbReference>
<dbReference type="Proteomes" id="UP000504603">
    <property type="component" value="Unplaced"/>
</dbReference>
<comment type="similarity">
    <text evidence="9">Belongs to the plant Proton pump-interactor protein family.</text>
</comment>
<keyword evidence="3" id="KW-1003">Cell membrane</keyword>
<evidence type="ECO:0000256" key="2">
    <source>
        <dbReference type="ARBA" id="ARBA00004389"/>
    </source>
</evidence>
<evidence type="ECO:0000256" key="9">
    <source>
        <dbReference type="ARBA" id="ARBA00038080"/>
    </source>
</evidence>
<dbReference type="PANTHER" id="PTHR32219:SF2">
    <property type="entry name" value="PROTON PUMP-INTERACTOR 1"/>
    <property type="match status" value="1"/>
</dbReference>
<evidence type="ECO:0000313" key="14">
    <source>
        <dbReference type="RefSeq" id="XP_022139454.1"/>
    </source>
</evidence>
<reference evidence="14" key="1">
    <citation type="submission" date="2025-08" db="UniProtKB">
        <authorList>
            <consortium name="RefSeq"/>
        </authorList>
    </citation>
    <scope>IDENTIFICATION</scope>
    <source>
        <strain evidence="14">OHB3-1</strain>
    </source>
</reference>
<evidence type="ECO:0000256" key="12">
    <source>
        <dbReference type="SAM" id="Phobius"/>
    </source>
</evidence>
<feature type="compositionally biased region" description="Basic and acidic residues" evidence="11">
    <location>
        <begin position="485"/>
        <end position="501"/>
    </location>
</feature>
<dbReference type="KEGG" id="mcha:111010381"/>